<protein>
    <submittedName>
        <fullName evidence="9">ABC transporter permease</fullName>
    </submittedName>
</protein>
<keyword evidence="5 7" id="KW-1133">Transmembrane helix</keyword>
<dbReference type="AlphaFoldDB" id="A0A939PKW4"/>
<dbReference type="GO" id="GO:0055085">
    <property type="term" value="P:transmembrane transport"/>
    <property type="evidence" value="ECO:0007669"/>
    <property type="project" value="InterPro"/>
</dbReference>
<feature type="transmembrane region" description="Helical" evidence="7">
    <location>
        <begin position="73"/>
        <end position="92"/>
    </location>
</feature>
<evidence type="ECO:0000313" key="10">
    <source>
        <dbReference type="Proteomes" id="UP000669179"/>
    </source>
</evidence>
<evidence type="ECO:0000256" key="2">
    <source>
        <dbReference type="ARBA" id="ARBA00022448"/>
    </source>
</evidence>
<dbReference type="Proteomes" id="UP000669179">
    <property type="component" value="Unassembled WGS sequence"/>
</dbReference>
<dbReference type="PANTHER" id="PTHR30151">
    <property type="entry name" value="ALKANE SULFONATE ABC TRANSPORTER-RELATED, MEMBRANE SUBUNIT"/>
    <property type="match status" value="1"/>
</dbReference>
<keyword evidence="6 7" id="KW-0472">Membrane</keyword>
<comment type="subcellular location">
    <subcellularLocation>
        <location evidence="1 7">Cell membrane</location>
        <topology evidence="1 7">Multi-pass membrane protein</topology>
    </subcellularLocation>
</comment>
<keyword evidence="10" id="KW-1185">Reference proteome</keyword>
<evidence type="ECO:0000256" key="5">
    <source>
        <dbReference type="ARBA" id="ARBA00022989"/>
    </source>
</evidence>
<feature type="transmembrane region" description="Helical" evidence="7">
    <location>
        <begin position="227"/>
        <end position="249"/>
    </location>
</feature>
<name>A0A939PKW4_9ACTN</name>
<dbReference type="InterPro" id="IPR035906">
    <property type="entry name" value="MetI-like_sf"/>
</dbReference>
<comment type="caution">
    <text evidence="9">The sequence shown here is derived from an EMBL/GenBank/DDBJ whole genome shotgun (WGS) entry which is preliminary data.</text>
</comment>
<comment type="similarity">
    <text evidence="7">Belongs to the binding-protein-dependent transport system permease family.</text>
</comment>
<evidence type="ECO:0000259" key="8">
    <source>
        <dbReference type="PROSITE" id="PS50928"/>
    </source>
</evidence>
<dbReference type="InterPro" id="IPR000515">
    <property type="entry name" value="MetI-like"/>
</dbReference>
<sequence>MLLRPVKAVAALWILPVAAVVWELVTRQAGNQFFPPPSDIAKRMHTDWFSGPASHAFLTKQAMDNIFPSLGRLLLGWALACLLGIAIGIAAGRSERLADYLSPLIHFFRAIPPPTLVPIFIVLFKIGTQMQVATIVFGVIWPVLLNAMDGARSVDQVKLETARAFRLSRTTRVLQVILPASAPKIFAGLRLSLSTALILMVISELVGSTNGIGYLQMLAQGTTDVPGVWEGIVLLGLLGFALNAIFLLVERRALAWHRSGLV</sequence>
<dbReference type="Gene3D" id="1.10.3720.10">
    <property type="entry name" value="MetI-like"/>
    <property type="match status" value="1"/>
</dbReference>
<proteinExistence type="inferred from homology"/>
<evidence type="ECO:0000256" key="7">
    <source>
        <dbReference type="RuleBase" id="RU363032"/>
    </source>
</evidence>
<gene>
    <name evidence="9" type="ORF">J4573_45945</name>
</gene>
<dbReference type="CDD" id="cd06261">
    <property type="entry name" value="TM_PBP2"/>
    <property type="match status" value="1"/>
</dbReference>
<dbReference type="PANTHER" id="PTHR30151:SF0">
    <property type="entry name" value="ABC TRANSPORTER PERMEASE PROTEIN MJ0413-RELATED"/>
    <property type="match status" value="1"/>
</dbReference>
<evidence type="ECO:0000256" key="1">
    <source>
        <dbReference type="ARBA" id="ARBA00004651"/>
    </source>
</evidence>
<organism evidence="9 10">
    <name type="scientific">Actinomadura barringtoniae</name>
    <dbReference type="NCBI Taxonomy" id="1427535"/>
    <lineage>
        <taxon>Bacteria</taxon>
        <taxon>Bacillati</taxon>
        <taxon>Actinomycetota</taxon>
        <taxon>Actinomycetes</taxon>
        <taxon>Streptosporangiales</taxon>
        <taxon>Thermomonosporaceae</taxon>
        <taxon>Actinomadura</taxon>
    </lineage>
</organism>
<keyword evidence="3" id="KW-1003">Cell membrane</keyword>
<keyword evidence="4 7" id="KW-0812">Transmembrane</keyword>
<evidence type="ECO:0000313" key="9">
    <source>
        <dbReference type="EMBL" id="MBO2454500.1"/>
    </source>
</evidence>
<feature type="domain" description="ABC transmembrane type-1" evidence="8">
    <location>
        <begin position="66"/>
        <end position="250"/>
    </location>
</feature>
<dbReference type="EMBL" id="JAGEOJ010000026">
    <property type="protein sequence ID" value="MBO2454500.1"/>
    <property type="molecule type" value="Genomic_DNA"/>
</dbReference>
<accession>A0A939PKW4</accession>
<feature type="transmembrane region" description="Helical" evidence="7">
    <location>
        <begin position="104"/>
        <end position="124"/>
    </location>
</feature>
<dbReference type="SUPFAM" id="SSF161098">
    <property type="entry name" value="MetI-like"/>
    <property type="match status" value="1"/>
</dbReference>
<dbReference type="PROSITE" id="PS50928">
    <property type="entry name" value="ABC_TM1"/>
    <property type="match status" value="1"/>
</dbReference>
<keyword evidence="2 7" id="KW-0813">Transport</keyword>
<reference evidence="9" key="1">
    <citation type="submission" date="2021-03" db="EMBL/GenBank/DDBJ databases">
        <authorList>
            <person name="Kanchanasin P."/>
            <person name="Saeng-In P."/>
            <person name="Phongsopitanun W."/>
            <person name="Yuki M."/>
            <person name="Kudo T."/>
            <person name="Ohkuma M."/>
            <person name="Tanasupawat S."/>
        </authorList>
    </citation>
    <scope>NUCLEOTIDE SEQUENCE</scope>
    <source>
        <strain evidence="9">GKU 128</strain>
    </source>
</reference>
<dbReference type="RefSeq" id="WP_208262703.1">
    <property type="nucleotide sequence ID" value="NZ_JAGEOJ010000026.1"/>
</dbReference>
<feature type="transmembrane region" description="Helical" evidence="7">
    <location>
        <begin position="191"/>
        <end position="215"/>
    </location>
</feature>
<evidence type="ECO:0000256" key="6">
    <source>
        <dbReference type="ARBA" id="ARBA00023136"/>
    </source>
</evidence>
<evidence type="ECO:0000256" key="4">
    <source>
        <dbReference type="ARBA" id="ARBA00022692"/>
    </source>
</evidence>
<dbReference type="Pfam" id="PF00528">
    <property type="entry name" value="BPD_transp_1"/>
    <property type="match status" value="1"/>
</dbReference>
<evidence type="ECO:0000256" key="3">
    <source>
        <dbReference type="ARBA" id="ARBA00022475"/>
    </source>
</evidence>
<dbReference type="GO" id="GO:0005886">
    <property type="term" value="C:plasma membrane"/>
    <property type="evidence" value="ECO:0007669"/>
    <property type="project" value="UniProtKB-SubCell"/>
</dbReference>